<dbReference type="Gene3D" id="1.20.950.20">
    <property type="entry name" value="Transmembrane di-heme cytochromes, Chain C"/>
    <property type="match status" value="1"/>
</dbReference>
<dbReference type="EMBL" id="JAWIIJ010000002">
    <property type="protein sequence ID" value="MDV2077975.1"/>
    <property type="molecule type" value="Genomic_DNA"/>
</dbReference>
<keyword evidence="16" id="KW-1185">Reference proteome</keyword>
<dbReference type="RefSeq" id="WP_316972828.1">
    <property type="nucleotide sequence ID" value="NZ_JAWIIJ010000002.1"/>
</dbReference>
<sequence>MQFRDTQTRYGGLSRAFHWGMALLFAWQFLTVIARVLFEDSALDNLLWGSHKPLGLVLMVLVVLRLFWALANRASRPPSLNLPARLGHLALYLLMVLVPLLALMRQYGSGRSFEPFGLPLMAGFEGDKIEWLMAPGNWLHGNLGWALLALIVGHIALAMVHRRRPQDNVLPRMLGRPVGE</sequence>
<evidence type="ECO:0000256" key="5">
    <source>
        <dbReference type="ARBA" id="ARBA00022617"/>
    </source>
</evidence>
<comment type="cofactor">
    <cofactor evidence="1">
        <name>heme b</name>
        <dbReference type="ChEBI" id="CHEBI:60344"/>
    </cofactor>
</comment>
<keyword evidence="4" id="KW-1003">Cell membrane</keyword>
<evidence type="ECO:0000259" key="14">
    <source>
        <dbReference type="Pfam" id="PF01292"/>
    </source>
</evidence>
<keyword evidence="11 13" id="KW-0472">Membrane</keyword>
<organism evidence="15 16">
    <name type="scientific">Marinobacter xestospongiae</name>
    <dbReference type="NCBI Taxonomy" id="994319"/>
    <lineage>
        <taxon>Bacteria</taxon>
        <taxon>Pseudomonadati</taxon>
        <taxon>Pseudomonadota</taxon>
        <taxon>Gammaproteobacteria</taxon>
        <taxon>Pseudomonadales</taxon>
        <taxon>Marinobacteraceae</taxon>
        <taxon>Marinobacter</taxon>
    </lineage>
</organism>
<dbReference type="InterPro" id="IPR011577">
    <property type="entry name" value="Cyt_b561_bac/Ni-Hgenase"/>
</dbReference>
<feature type="transmembrane region" description="Helical" evidence="13">
    <location>
        <begin position="16"/>
        <end position="38"/>
    </location>
</feature>
<feature type="transmembrane region" description="Helical" evidence="13">
    <location>
        <begin position="143"/>
        <end position="160"/>
    </location>
</feature>
<proteinExistence type="inferred from homology"/>
<evidence type="ECO:0000256" key="12">
    <source>
        <dbReference type="ARBA" id="ARBA00037975"/>
    </source>
</evidence>
<evidence type="ECO:0000256" key="10">
    <source>
        <dbReference type="ARBA" id="ARBA00023004"/>
    </source>
</evidence>
<accession>A0ABU3VUY8</accession>
<evidence type="ECO:0000256" key="3">
    <source>
        <dbReference type="ARBA" id="ARBA00022448"/>
    </source>
</evidence>
<reference evidence="15 16" key="1">
    <citation type="submission" date="2023-10" db="EMBL/GenBank/DDBJ databases">
        <title>Characteristics and mechanism of a salt-tolerant marine origin heterotrophic nitrifying- aerobic denitrifying bacteria Marinobacter xestospongiae HN1.</title>
        <authorList>
            <person name="Qi R."/>
        </authorList>
    </citation>
    <scope>NUCLEOTIDE SEQUENCE [LARGE SCALE GENOMIC DNA]</scope>
    <source>
        <strain evidence="15 16">HN1</strain>
    </source>
</reference>
<keyword evidence="9 13" id="KW-1133">Transmembrane helix</keyword>
<keyword evidence="8" id="KW-0249">Electron transport</keyword>
<gene>
    <name evidence="15" type="ORF">RYS15_04740</name>
</gene>
<keyword evidence="10" id="KW-0408">Iron</keyword>
<evidence type="ECO:0000256" key="6">
    <source>
        <dbReference type="ARBA" id="ARBA00022692"/>
    </source>
</evidence>
<evidence type="ECO:0000313" key="15">
    <source>
        <dbReference type="EMBL" id="MDV2077975.1"/>
    </source>
</evidence>
<dbReference type="SUPFAM" id="SSF81342">
    <property type="entry name" value="Transmembrane di-heme cytochromes"/>
    <property type="match status" value="1"/>
</dbReference>
<evidence type="ECO:0000256" key="8">
    <source>
        <dbReference type="ARBA" id="ARBA00022982"/>
    </source>
</evidence>
<dbReference type="InterPro" id="IPR052168">
    <property type="entry name" value="Cytochrome_b561_oxidase"/>
</dbReference>
<name>A0ABU3VUY8_9GAMM</name>
<comment type="caution">
    <text evidence="15">The sequence shown here is derived from an EMBL/GenBank/DDBJ whole genome shotgun (WGS) entry which is preliminary data.</text>
</comment>
<evidence type="ECO:0000256" key="7">
    <source>
        <dbReference type="ARBA" id="ARBA00022723"/>
    </source>
</evidence>
<keyword evidence="3" id="KW-0813">Transport</keyword>
<keyword evidence="7" id="KW-0479">Metal-binding</keyword>
<evidence type="ECO:0000256" key="4">
    <source>
        <dbReference type="ARBA" id="ARBA00022475"/>
    </source>
</evidence>
<dbReference type="PANTHER" id="PTHR30529">
    <property type="entry name" value="CYTOCHROME B561"/>
    <property type="match status" value="1"/>
</dbReference>
<comment type="subcellular location">
    <subcellularLocation>
        <location evidence="2">Cell membrane</location>
        <topology evidence="2">Multi-pass membrane protein</topology>
    </subcellularLocation>
</comment>
<dbReference type="Proteomes" id="UP001269819">
    <property type="component" value="Unassembled WGS sequence"/>
</dbReference>
<protein>
    <submittedName>
        <fullName evidence="15">Cytochrome b</fullName>
    </submittedName>
</protein>
<dbReference type="PANTHER" id="PTHR30529:SF1">
    <property type="entry name" value="CYTOCHROME B561 HOMOLOG 2"/>
    <property type="match status" value="1"/>
</dbReference>
<feature type="transmembrane region" description="Helical" evidence="13">
    <location>
        <begin position="50"/>
        <end position="68"/>
    </location>
</feature>
<feature type="domain" description="Cytochrome b561 bacterial/Ni-hydrogenase" evidence="14">
    <location>
        <begin position="9"/>
        <end position="175"/>
    </location>
</feature>
<keyword evidence="6 13" id="KW-0812">Transmembrane</keyword>
<dbReference type="Pfam" id="PF01292">
    <property type="entry name" value="Ni_hydr_CYTB"/>
    <property type="match status" value="1"/>
</dbReference>
<dbReference type="InterPro" id="IPR016174">
    <property type="entry name" value="Di-haem_cyt_TM"/>
</dbReference>
<evidence type="ECO:0000313" key="16">
    <source>
        <dbReference type="Proteomes" id="UP001269819"/>
    </source>
</evidence>
<keyword evidence="5" id="KW-0349">Heme</keyword>
<evidence type="ECO:0000256" key="9">
    <source>
        <dbReference type="ARBA" id="ARBA00022989"/>
    </source>
</evidence>
<evidence type="ECO:0000256" key="11">
    <source>
        <dbReference type="ARBA" id="ARBA00023136"/>
    </source>
</evidence>
<comment type="similarity">
    <text evidence="12">Belongs to the cytochrome b561 family.</text>
</comment>
<feature type="transmembrane region" description="Helical" evidence="13">
    <location>
        <begin position="89"/>
        <end position="108"/>
    </location>
</feature>
<evidence type="ECO:0000256" key="2">
    <source>
        <dbReference type="ARBA" id="ARBA00004651"/>
    </source>
</evidence>
<evidence type="ECO:0000256" key="13">
    <source>
        <dbReference type="SAM" id="Phobius"/>
    </source>
</evidence>
<evidence type="ECO:0000256" key="1">
    <source>
        <dbReference type="ARBA" id="ARBA00001970"/>
    </source>
</evidence>